<sequence>MEGDWSSLDARQEKRHVAGAYWQMHVVRAKRRLITTMCVLIDTWLAELRARPGDAFSILLFQGSSLHTSDYLRKSLTVDTLTDLETRLQALDPANVSMIRNWEGAGQVDRGGGDGDIGADENDLAIEQLAEIQAAQTIDDENTSEQGDFGSGRKARSLSSMIGSSQRRQDAYTLSWSDIIALLEDIISPPGTLGVPAENAANLVLIYQDFTHLRHYLVDGRELHRKPPAQTPLEGLIVGILALIDQPKRRIHKANTIALFAAFGLPHNANVTHLAALNLISLESFYDGLVVREDALPDRHFLNAGFLADLQRVWDASLTLLEAEGSVAPAN</sequence>
<gene>
    <name evidence="2" type="ORF">IFM53868_02156</name>
</gene>
<comment type="caution">
    <text evidence="2">The sequence shown here is derived from an EMBL/GenBank/DDBJ whole genome shotgun (WGS) entry which is preliminary data.</text>
</comment>
<name>A0ABQ1AAT4_9EURO</name>
<protein>
    <submittedName>
        <fullName evidence="2">Uncharacterized protein</fullName>
    </submittedName>
</protein>
<organism evidence="2 3">
    <name type="scientific">Aspergillus udagawae</name>
    <dbReference type="NCBI Taxonomy" id="91492"/>
    <lineage>
        <taxon>Eukaryota</taxon>
        <taxon>Fungi</taxon>
        <taxon>Dikarya</taxon>
        <taxon>Ascomycota</taxon>
        <taxon>Pezizomycotina</taxon>
        <taxon>Eurotiomycetes</taxon>
        <taxon>Eurotiomycetidae</taxon>
        <taxon>Eurotiales</taxon>
        <taxon>Aspergillaceae</taxon>
        <taxon>Aspergillus</taxon>
        <taxon>Aspergillus subgen. Fumigati</taxon>
    </lineage>
</organism>
<evidence type="ECO:0000313" key="2">
    <source>
        <dbReference type="EMBL" id="GFF77700.1"/>
    </source>
</evidence>
<evidence type="ECO:0000256" key="1">
    <source>
        <dbReference type="SAM" id="MobiDB-lite"/>
    </source>
</evidence>
<feature type="region of interest" description="Disordered" evidence="1">
    <location>
        <begin position="136"/>
        <end position="160"/>
    </location>
</feature>
<evidence type="ECO:0000313" key="3">
    <source>
        <dbReference type="Proteomes" id="UP000465266"/>
    </source>
</evidence>
<reference evidence="2 3" key="1">
    <citation type="submission" date="2020-01" db="EMBL/GenBank/DDBJ databases">
        <title>Draft genome sequence of Aspergillus udagawae IFM 53868.</title>
        <authorList>
            <person name="Takahashi H."/>
            <person name="Yaguchi T."/>
        </authorList>
    </citation>
    <scope>NUCLEOTIDE SEQUENCE [LARGE SCALE GENOMIC DNA]</scope>
    <source>
        <strain evidence="2 3">IFM 53868</strain>
    </source>
</reference>
<dbReference type="Proteomes" id="UP000465266">
    <property type="component" value="Unassembled WGS sequence"/>
</dbReference>
<dbReference type="EMBL" id="BLKG01000014">
    <property type="protein sequence ID" value="GFF77700.1"/>
    <property type="molecule type" value="Genomic_DNA"/>
</dbReference>
<keyword evidence="3" id="KW-1185">Reference proteome</keyword>
<accession>A0ABQ1AAT4</accession>
<proteinExistence type="predicted"/>